<dbReference type="InterPro" id="IPR050884">
    <property type="entry name" value="CNP_phosphodiesterase-III"/>
</dbReference>
<dbReference type="InterPro" id="IPR006311">
    <property type="entry name" value="TAT_signal"/>
</dbReference>
<evidence type="ECO:0000256" key="4">
    <source>
        <dbReference type="ARBA" id="ARBA00025742"/>
    </source>
</evidence>
<dbReference type="InterPro" id="IPR029052">
    <property type="entry name" value="Metallo-depent_PP-like"/>
</dbReference>
<accession>A0A366HNI5</accession>
<evidence type="ECO:0000256" key="1">
    <source>
        <dbReference type="ARBA" id="ARBA00022723"/>
    </source>
</evidence>
<sequence>MPIHVDSCSRRHFLSTSALLGGGLLTRFSLGAAADGDPESYALLSDTHISADPAKVLRETHLCDNLKAVVAEVKGRPKRAAAVFLSGDAALNDGQPGDYEQLLTQLSPLLGEGAPPLHIGLGNHDDRANFRAIVKPRGPATIESKHVALVEGRDVNWFLVDTLRFTNKVEGELGEEQRQWLNAALKAHADKPAIVVGHHNPQFPPAAQAENAEATQVKHTGIVDTELFVSLLESHRHVKAYIYGHTHNWSHQRRESGLHFINLPPVAYVFDKARPNGWVEVTTTPGKAVFKLHALSKTHPEEGATVELALGPTS</sequence>
<keyword evidence="3" id="KW-0408">Iron</keyword>
<dbReference type="AlphaFoldDB" id="A0A366HNI5"/>
<dbReference type="PROSITE" id="PS51318">
    <property type="entry name" value="TAT"/>
    <property type="match status" value="1"/>
</dbReference>
<gene>
    <name evidence="6" type="ORF">DES53_10351</name>
</gene>
<evidence type="ECO:0000313" key="7">
    <source>
        <dbReference type="Proteomes" id="UP000253426"/>
    </source>
</evidence>
<dbReference type="Gene3D" id="3.60.21.10">
    <property type="match status" value="1"/>
</dbReference>
<evidence type="ECO:0000256" key="2">
    <source>
        <dbReference type="ARBA" id="ARBA00022801"/>
    </source>
</evidence>
<dbReference type="GO" id="GO:0046872">
    <property type="term" value="F:metal ion binding"/>
    <property type="evidence" value="ECO:0007669"/>
    <property type="project" value="UniProtKB-KW"/>
</dbReference>
<protein>
    <submittedName>
        <fullName evidence="6">3',5'-cyclic AMP phosphodiesterase CpdA</fullName>
    </submittedName>
</protein>
<organism evidence="6 7">
    <name type="scientific">Roseimicrobium gellanilyticum</name>
    <dbReference type="NCBI Taxonomy" id="748857"/>
    <lineage>
        <taxon>Bacteria</taxon>
        <taxon>Pseudomonadati</taxon>
        <taxon>Verrucomicrobiota</taxon>
        <taxon>Verrucomicrobiia</taxon>
        <taxon>Verrucomicrobiales</taxon>
        <taxon>Verrucomicrobiaceae</taxon>
        <taxon>Roseimicrobium</taxon>
    </lineage>
</organism>
<evidence type="ECO:0000259" key="5">
    <source>
        <dbReference type="Pfam" id="PF00149"/>
    </source>
</evidence>
<keyword evidence="7" id="KW-1185">Reference proteome</keyword>
<evidence type="ECO:0000256" key="3">
    <source>
        <dbReference type="ARBA" id="ARBA00023004"/>
    </source>
</evidence>
<feature type="domain" description="Calcineurin-like phosphoesterase" evidence="5">
    <location>
        <begin position="42"/>
        <end position="248"/>
    </location>
</feature>
<dbReference type="RefSeq" id="WP_113958201.1">
    <property type="nucleotide sequence ID" value="NZ_QNRR01000003.1"/>
</dbReference>
<dbReference type="OrthoDB" id="5505563at2"/>
<dbReference type="Pfam" id="PF00149">
    <property type="entry name" value="Metallophos"/>
    <property type="match status" value="1"/>
</dbReference>
<evidence type="ECO:0000313" key="6">
    <source>
        <dbReference type="EMBL" id="RBP45056.1"/>
    </source>
</evidence>
<keyword evidence="1" id="KW-0479">Metal-binding</keyword>
<dbReference type="EMBL" id="QNRR01000003">
    <property type="protein sequence ID" value="RBP45056.1"/>
    <property type="molecule type" value="Genomic_DNA"/>
</dbReference>
<dbReference type="PANTHER" id="PTHR42988">
    <property type="entry name" value="PHOSPHOHYDROLASE"/>
    <property type="match status" value="1"/>
</dbReference>
<comment type="caution">
    <text evidence="6">The sequence shown here is derived from an EMBL/GenBank/DDBJ whole genome shotgun (WGS) entry which is preliminary data.</text>
</comment>
<name>A0A366HNI5_9BACT</name>
<proteinExistence type="inferred from homology"/>
<comment type="similarity">
    <text evidence="4">Belongs to the cyclic nucleotide phosphodiesterase class-III family.</text>
</comment>
<dbReference type="Proteomes" id="UP000253426">
    <property type="component" value="Unassembled WGS sequence"/>
</dbReference>
<reference evidence="6 7" key="1">
    <citation type="submission" date="2018-06" db="EMBL/GenBank/DDBJ databases">
        <title>Genomic Encyclopedia of Type Strains, Phase IV (KMG-IV): sequencing the most valuable type-strain genomes for metagenomic binning, comparative biology and taxonomic classification.</title>
        <authorList>
            <person name="Goeker M."/>
        </authorList>
    </citation>
    <scope>NUCLEOTIDE SEQUENCE [LARGE SCALE GENOMIC DNA]</scope>
    <source>
        <strain evidence="6 7">DSM 25532</strain>
    </source>
</reference>
<dbReference type="SUPFAM" id="SSF56300">
    <property type="entry name" value="Metallo-dependent phosphatases"/>
    <property type="match status" value="1"/>
</dbReference>
<keyword evidence="2" id="KW-0378">Hydrolase</keyword>
<dbReference type="GO" id="GO:0016787">
    <property type="term" value="F:hydrolase activity"/>
    <property type="evidence" value="ECO:0007669"/>
    <property type="project" value="UniProtKB-KW"/>
</dbReference>
<dbReference type="PANTHER" id="PTHR42988:SF2">
    <property type="entry name" value="CYCLIC NUCLEOTIDE PHOSPHODIESTERASE CBUA0032-RELATED"/>
    <property type="match status" value="1"/>
</dbReference>
<dbReference type="InterPro" id="IPR004843">
    <property type="entry name" value="Calcineurin-like_PHP"/>
</dbReference>